<geneLocation type="plasmid" evidence="1 2">
    <name>unnamed2</name>
</geneLocation>
<evidence type="ECO:0000313" key="2">
    <source>
        <dbReference type="Proteomes" id="UP000825598"/>
    </source>
</evidence>
<proteinExistence type="predicted"/>
<keyword evidence="1" id="KW-0614">Plasmid</keyword>
<protein>
    <submittedName>
        <fullName evidence="1">ESX secretion-associated protein EspG</fullName>
    </submittedName>
</protein>
<sequence length="315" mass="33517">MNTNNRTAIGAFTLPQLWATQALTGCESLPQTLRIPPWLPKSGVPTTADPVWHELLAGEVIDVSGRVKDEYAEQMRVLSNPDIEVSVSITRWHDDDTLREMVASLVRQGSTWVGATTHGWAAKPHDVSALAGNNGAPLESAESSAPAELPAEVVLSTLGDMGRDMALSTLTEVILGLAGQLESADIDPVHGRRDELLAAVGSCLGGAGLADLFGMGMSAHQAEVVAAAGNPMAPMLTVGVVEYPEQMCGNTVLCLIDTEYGRVMSTTEFLGGHWSDQIETWLTIAPADRARVTAELATLLERSAAGAQWDHRRAM</sequence>
<dbReference type="EMBL" id="CP081675">
    <property type="protein sequence ID" value="QZH69511.1"/>
    <property type="molecule type" value="Genomic_DNA"/>
</dbReference>
<evidence type="ECO:0000313" key="1">
    <source>
        <dbReference type="EMBL" id="QZH69511.1"/>
    </source>
</evidence>
<keyword evidence="2" id="KW-1185">Reference proteome</keyword>
<dbReference type="Proteomes" id="UP000825598">
    <property type="component" value="Plasmid unnamed2"/>
</dbReference>
<accession>A0ACD1FR21</accession>
<name>A0ACD1FR21_MYCFR</name>
<gene>
    <name evidence="1" type="ORF">K6L26_31295</name>
</gene>
<reference evidence="1" key="1">
    <citation type="submission" date="2021-07" db="EMBL/GenBank/DDBJ databases">
        <title>Complete Genome Sequences of Mycobacterium farcinogenes Isolated from Clinical Specimens from Patients in Thailand.</title>
        <authorList>
            <person name="Sodsai P."/>
        </authorList>
    </citation>
    <scope>NUCLEOTIDE SEQUENCE</scope>
    <source>
        <strain evidence="1">BKK/CU-MFGFA-001</strain>
    </source>
</reference>
<organism evidence="1 2">
    <name type="scientific">Mycolicibacterium farcinogenes</name>
    <name type="common">Mycobacterium farcinogenes</name>
    <dbReference type="NCBI Taxonomy" id="1802"/>
    <lineage>
        <taxon>Bacteria</taxon>
        <taxon>Bacillati</taxon>
        <taxon>Actinomycetota</taxon>
        <taxon>Actinomycetes</taxon>
        <taxon>Mycobacteriales</taxon>
        <taxon>Mycobacteriaceae</taxon>
        <taxon>Mycolicibacterium</taxon>
    </lineage>
</organism>